<comment type="caution">
    <text evidence="5">The sequence shown here is derived from an EMBL/GenBank/DDBJ whole genome shotgun (WGS) entry which is preliminary data.</text>
</comment>
<dbReference type="PANTHER" id="PTHR12577">
    <property type="entry name" value="DACHSHUND"/>
    <property type="match status" value="1"/>
</dbReference>
<dbReference type="InterPro" id="IPR009061">
    <property type="entry name" value="DNA-bd_dom_put_sf"/>
</dbReference>
<dbReference type="EMBL" id="CADEBC010000135">
    <property type="protein sequence ID" value="CAB3223309.1"/>
    <property type="molecule type" value="Genomic_DNA"/>
</dbReference>
<feature type="domain" description="SKI/SNO/DAC" evidence="4">
    <location>
        <begin position="1"/>
        <end position="73"/>
    </location>
</feature>
<evidence type="ECO:0000256" key="3">
    <source>
        <dbReference type="ARBA" id="ARBA00038192"/>
    </source>
</evidence>
<dbReference type="Gene3D" id="3.10.260.20">
    <property type="entry name" value="Ski"/>
    <property type="match status" value="1"/>
</dbReference>
<dbReference type="InterPro" id="IPR052417">
    <property type="entry name" value="Dachshund_domain"/>
</dbReference>
<dbReference type="GO" id="GO:0000981">
    <property type="term" value="F:DNA-binding transcription factor activity, RNA polymerase II-specific"/>
    <property type="evidence" value="ECO:0007669"/>
    <property type="project" value="TreeGrafter"/>
</dbReference>
<sequence length="141" mass="15679">MLCLPQAFELFLKHLVGGLHTVYTKLKRLDIVPLVCNVEQVRILRGLGAIQPGVNRCKLLSCKDFDVLYRDCTTARCLSMKAPDRYVAISLAPRVRFRSTGFGCVRKRSSALGRCAGCSRAKGVAWKTTRYTRNAGLSQTV</sequence>
<dbReference type="GO" id="GO:0000978">
    <property type="term" value="F:RNA polymerase II cis-regulatory region sequence-specific DNA binding"/>
    <property type="evidence" value="ECO:0007669"/>
    <property type="project" value="TreeGrafter"/>
</dbReference>
<evidence type="ECO:0000313" key="6">
    <source>
        <dbReference type="Proteomes" id="UP000494106"/>
    </source>
</evidence>
<dbReference type="AlphaFoldDB" id="A0A8S0YVK5"/>
<name>A0A8S0YVK5_ARCPL</name>
<dbReference type="PANTHER" id="PTHR12577:SF6">
    <property type="entry name" value="DACHSHUND, ISOFORM B"/>
    <property type="match status" value="1"/>
</dbReference>
<keyword evidence="2" id="KW-0539">Nucleus</keyword>
<reference evidence="5 6" key="1">
    <citation type="submission" date="2020-04" db="EMBL/GenBank/DDBJ databases">
        <authorList>
            <person name="Wallbank WR R."/>
            <person name="Pardo Diaz C."/>
            <person name="Kozak K."/>
            <person name="Martin S."/>
            <person name="Jiggins C."/>
            <person name="Moest M."/>
            <person name="Warren A I."/>
            <person name="Byers J.R.P. K."/>
            <person name="Montejo-Kovacevich G."/>
            <person name="Yen C E."/>
        </authorList>
    </citation>
    <scope>NUCLEOTIDE SEQUENCE [LARGE SCALE GENOMIC DNA]</scope>
</reference>
<evidence type="ECO:0000259" key="4">
    <source>
        <dbReference type="Pfam" id="PF02437"/>
    </source>
</evidence>
<dbReference type="Pfam" id="PF02437">
    <property type="entry name" value="Ski_Sno_DHD"/>
    <property type="match status" value="1"/>
</dbReference>
<comment type="similarity">
    <text evidence="3">Belongs to the DACH/dachshund family.</text>
</comment>
<gene>
    <name evidence="5" type="ORF">APLA_LOCUS1573</name>
</gene>
<dbReference type="GO" id="GO:0005634">
    <property type="term" value="C:nucleus"/>
    <property type="evidence" value="ECO:0007669"/>
    <property type="project" value="UniProtKB-SubCell"/>
</dbReference>
<organism evidence="5 6">
    <name type="scientific">Arctia plantaginis</name>
    <name type="common">Wood tiger moth</name>
    <name type="synonym">Phalaena plantaginis</name>
    <dbReference type="NCBI Taxonomy" id="874455"/>
    <lineage>
        <taxon>Eukaryota</taxon>
        <taxon>Metazoa</taxon>
        <taxon>Ecdysozoa</taxon>
        <taxon>Arthropoda</taxon>
        <taxon>Hexapoda</taxon>
        <taxon>Insecta</taxon>
        <taxon>Pterygota</taxon>
        <taxon>Neoptera</taxon>
        <taxon>Endopterygota</taxon>
        <taxon>Lepidoptera</taxon>
        <taxon>Glossata</taxon>
        <taxon>Ditrysia</taxon>
        <taxon>Noctuoidea</taxon>
        <taxon>Erebidae</taxon>
        <taxon>Arctiinae</taxon>
        <taxon>Arctia</taxon>
    </lineage>
</organism>
<protein>
    <recommendedName>
        <fullName evidence="4">SKI/SNO/DAC domain-containing protein</fullName>
    </recommendedName>
</protein>
<dbReference type="InterPro" id="IPR037000">
    <property type="entry name" value="Ski_DNA-bd_sf"/>
</dbReference>
<keyword evidence="6" id="KW-1185">Reference proteome</keyword>
<dbReference type="FunFam" id="3.10.260.20:FF:000001">
    <property type="entry name" value="Dachshund homolog 1"/>
    <property type="match status" value="1"/>
</dbReference>
<dbReference type="SUPFAM" id="SSF46955">
    <property type="entry name" value="Putative DNA-binding domain"/>
    <property type="match status" value="1"/>
</dbReference>
<dbReference type="Proteomes" id="UP000494106">
    <property type="component" value="Unassembled WGS sequence"/>
</dbReference>
<evidence type="ECO:0000313" key="5">
    <source>
        <dbReference type="EMBL" id="CAB3223309.1"/>
    </source>
</evidence>
<evidence type="ECO:0000256" key="1">
    <source>
        <dbReference type="ARBA" id="ARBA00004123"/>
    </source>
</evidence>
<comment type="subcellular location">
    <subcellularLocation>
        <location evidence="1">Nucleus</location>
    </subcellularLocation>
</comment>
<dbReference type="InterPro" id="IPR003380">
    <property type="entry name" value="SKI/SNO/DAC"/>
</dbReference>
<proteinExistence type="inferred from homology"/>
<evidence type="ECO:0000256" key="2">
    <source>
        <dbReference type="ARBA" id="ARBA00023242"/>
    </source>
</evidence>
<accession>A0A8S0YVK5</accession>
<dbReference type="OrthoDB" id="6436112at2759"/>
<dbReference type="GO" id="GO:0005667">
    <property type="term" value="C:transcription regulator complex"/>
    <property type="evidence" value="ECO:0007669"/>
    <property type="project" value="TreeGrafter"/>
</dbReference>